<evidence type="ECO:0000256" key="3">
    <source>
        <dbReference type="ARBA" id="ARBA00023163"/>
    </source>
</evidence>
<comment type="caution">
    <text evidence="6">The sequence shown here is derived from an EMBL/GenBank/DDBJ whole genome shotgun (WGS) entry which is preliminary data.</text>
</comment>
<dbReference type="Proteomes" id="UP000198406">
    <property type="component" value="Unassembled WGS sequence"/>
</dbReference>
<dbReference type="GO" id="GO:0030015">
    <property type="term" value="C:CCR4-NOT core complex"/>
    <property type="evidence" value="ECO:0007669"/>
    <property type="project" value="InterPro"/>
</dbReference>
<accession>A0A1Z5K6H4</accession>
<dbReference type="InterPro" id="IPR040168">
    <property type="entry name" value="Not2/3/5"/>
</dbReference>
<evidence type="ECO:0000256" key="1">
    <source>
        <dbReference type="ARBA" id="ARBA00007682"/>
    </source>
</evidence>
<sequence>MEATSSASSAASSVDGRSAGGTSDYLNLGMFSSGPSDLLEGGFSSLNNNNNSNSNNNNNNTNFGNELTGGTTSFDLSDFPTLGGSGLAALRQQQQQQQQIMAHQQMMQGQGKYRLAMTGNGNFNMASEDFPALNTGAAPNSGVVGPSNGSLLPSSIGRNQSSGLAMYKPEMDGLQLDGASGLLGNTGLGGLGALRGLQQPGLTPHPPMNRSAPSAGAIGSAASVAAGGSALSGDYGLLGLLGVIRMTDADRNALALGSDLTLLGLNLGSTEQIYSTFSGPWSDGAPAKEPHFQLPSCYYMQAPALKTGHLSKFQLETLFYIFYSLPKDVLQAYAAQELYTREWRYHGELKLWFKRDGSSQYLYFDINSWERRLFNGSMNQNLGFLSEEEVRVKFPSS</sequence>
<protein>
    <submittedName>
        <fullName evidence="6">CCR4-NOT transcription complex subunit 2</fullName>
    </submittedName>
</protein>
<comment type="similarity">
    <text evidence="1">Belongs to the CNOT2/3/5 family.</text>
</comment>
<dbReference type="Gene3D" id="2.30.30.1020">
    <property type="entry name" value="CCR4-NOT complex subunit 2/3/5, C-terminal domain"/>
    <property type="match status" value="1"/>
</dbReference>
<keyword evidence="7" id="KW-1185">Reference proteome</keyword>
<dbReference type="Pfam" id="PF04153">
    <property type="entry name" value="NOT2_3_5_C"/>
    <property type="match status" value="1"/>
</dbReference>
<feature type="compositionally biased region" description="Low complexity" evidence="4">
    <location>
        <begin position="42"/>
        <end position="72"/>
    </location>
</feature>
<keyword evidence="3" id="KW-0804">Transcription</keyword>
<dbReference type="InterPro" id="IPR007282">
    <property type="entry name" value="NOT2/3/5_C"/>
</dbReference>
<dbReference type="EMBL" id="BDSP01000172">
    <property type="protein sequence ID" value="GAX21762.1"/>
    <property type="molecule type" value="Genomic_DNA"/>
</dbReference>
<keyword evidence="2" id="KW-0805">Transcription regulation</keyword>
<evidence type="ECO:0000256" key="4">
    <source>
        <dbReference type="SAM" id="MobiDB-lite"/>
    </source>
</evidence>
<evidence type="ECO:0000313" key="6">
    <source>
        <dbReference type="EMBL" id="GAX21762.1"/>
    </source>
</evidence>
<dbReference type="AlphaFoldDB" id="A0A1Z5K6H4"/>
<evidence type="ECO:0000259" key="5">
    <source>
        <dbReference type="Pfam" id="PF04153"/>
    </source>
</evidence>
<organism evidence="6 7">
    <name type="scientific">Fistulifera solaris</name>
    <name type="common">Oleaginous diatom</name>
    <dbReference type="NCBI Taxonomy" id="1519565"/>
    <lineage>
        <taxon>Eukaryota</taxon>
        <taxon>Sar</taxon>
        <taxon>Stramenopiles</taxon>
        <taxon>Ochrophyta</taxon>
        <taxon>Bacillariophyta</taxon>
        <taxon>Bacillariophyceae</taxon>
        <taxon>Bacillariophycidae</taxon>
        <taxon>Naviculales</taxon>
        <taxon>Naviculaceae</taxon>
        <taxon>Fistulifera</taxon>
    </lineage>
</organism>
<feature type="region of interest" description="Disordered" evidence="4">
    <location>
        <begin position="42"/>
        <end position="78"/>
    </location>
</feature>
<dbReference type="PANTHER" id="PTHR23326">
    <property type="entry name" value="CCR4 NOT-RELATED"/>
    <property type="match status" value="1"/>
</dbReference>
<gene>
    <name evidence="6" type="ORF">FisN_31Lh049</name>
</gene>
<name>A0A1Z5K6H4_FISSO</name>
<evidence type="ECO:0000256" key="2">
    <source>
        <dbReference type="ARBA" id="ARBA00023015"/>
    </source>
</evidence>
<proteinExistence type="inferred from homology"/>
<dbReference type="InterPro" id="IPR038635">
    <property type="entry name" value="CCR4-NOT_su2/3/5_C_sf"/>
</dbReference>
<dbReference type="OrthoDB" id="25391at2759"/>
<evidence type="ECO:0000313" key="7">
    <source>
        <dbReference type="Proteomes" id="UP000198406"/>
    </source>
</evidence>
<reference evidence="6 7" key="1">
    <citation type="journal article" date="2015" name="Plant Cell">
        <title>Oil accumulation by the oleaginous diatom Fistulifera solaris as revealed by the genome and transcriptome.</title>
        <authorList>
            <person name="Tanaka T."/>
            <person name="Maeda Y."/>
            <person name="Veluchamy A."/>
            <person name="Tanaka M."/>
            <person name="Abida H."/>
            <person name="Marechal E."/>
            <person name="Bowler C."/>
            <person name="Muto M."/>
            <person name="Sunaga Y."/>
            <person name="Tanaka M."/>
            <person name="Yoshino T."/>
            <person name="Taniguchi T."/>
            <person name="Fukuda Y."/>
            <person name="Nemoto M."/>
            <person name="Matsumoto M."/>
            <person name="Wong P.S."/>
            <person name="Aburatani S."/>
            <person name="Fujibuchi W."/>
        </authorList>
    </citation>
    <scope>NUCLEOTIDE SEQUENCE [LARGE SCALE GENOMIC DNA]</scope>
    <source>
        <strain evidence="6 7">JPCC DA0580</strain>
    </source>
</reference>
<feature type="domain" description="NOT2/NOT3/NOT5 C-terminal" evidence="5">
    <location>
        <begin position="274"/>
        <end position="372"/>
    </location>
</feature>
<dbReference type="InParanoid" id="A0A1Z5K6H4"/>
<dbReference type="GO" id="GO:0006355">
    <property type="term" value="P:regulation of DNA-templated transcription"/>
    <property type="evidence" value="ECO:0007669"/>
    <property type="project" value="InterPro"/>
</dbReference>